<name>A0ABV2BQI9_9GAMM</name>
<evidence type="ECO:0000313" key="1">
    <source>
        <dbReference type="EMBL" id="MET1254195.1"/>
    </source>
</evidence>
<dbReference type="SUPFAM" id="SSF55073">
    <property type="entry name" value="Nucleotide cyclase"/>
    <property type="match status" value="1"/>
</dbReference>
<organism evidence="1 2">
    <name type="scientific">Aliikangiella maris</name>
    <dbReference type="NCBI Taxonomy" id="3162458"/>
    <lineage>
        <taxon>Bacteria</taxon>
        <taxon>Pseudomonadati</taxon>
        <taxon>Pseudomonadota</taxon>
        <taxon>Gammaproteobacteria</taxon>
        <taxon>Oceanospirillales</taxon>
        <taxon>Pleioneaceae</taxon>
        <taxon>Aliikangiella</taxon>
    </lineage>
</organism>
<protein>
    <submittedName>
        <fullName evidence="1">EAL domain-containing protein</fullName>
    </submittedName>
</protein>
<dbReference type="InterPro" id="IPR052155">
    <property type="entry name" value="Biofilm_reg_signaling"/>
</dbReference>
<dbReference type="InterPro" id="IPR043128">
    <property type="entry name" value="Rev_trsase/Diguanyl_cyclase"/>
</dbReference>
<dbReference type="CDD" id="cd01948">
    <property type="entry name" value="EAL"/>
    <property type="match status" value="1"/>
</dbReference>
<dbReference type="PROSITE" id="PS50883">
    <property type="entry name" value="EAL"/>
    <property type="match status" value="1"/>
</dbReference>
<dbReference type="NCBIfam" id="TIGR00254">
    <property type="entry name" value="GGDEF"/>
    <property type="match status" value="1"/>
</dbReference>
<dbReference type="PANTHER" id="PTHR44757">
    <property type="entry name" value="DIGUANYLATE CYCLASE DGCP"/>
    <property type="match status" value="1"/>
</dbReference>
<dbReference type="Pfam" id="PF00990">
    <property type="entry name" value="GGDEF"/>
    <property type="match status" value="1"/>
</dbReference>
<keyword evidence="2" id="KW-1185">Reference proteome</keyword>
<dbReference type="Proteomes" id="UP001548189">
    <property type="component" value="Unassembled WGS sequence"/>
</dbReference>
<dbReference type="InterPro" id="IPR029787">
    <property type="entry name" value="Nucleotide_cyclase"/>
</dbReference>
<gene>
    <name evidence="1" type="ORF">ABVT43_03545</name>
</gene>
<dbReference type="PANTHER" id="PTHR44757:SF2">
    <property type="entry name" value="BIOFILM ARCHITECTURE MAINTENANCE PROTEIN MBAA"/>
    <property type="match status" value="1"/>
</dbReference>
<dbReference type="CDD" id="cd01949">
    <property type="entry name" value="GGDEF"/>
    <property type="match status" value="1"/>
</dbReference>
<dbReference type="EMBL" id="JBEVCJ010000003">
    <property type="protein sequence ID" value="MET1254195.1"/>
    <property type="molecule type" value="Genomic_DNA"/>
</dbReference>
<dbReference type="InterPro" id="IPR001633">
    <property type="entry name" value="EAL_dom"/>
</dbReference>
<dbReference type="InterPro" id="IPR001789">
    <property type="entry name" value="Sig_transdc_resp-reg_receiver"/>
</dbReference>
<dbReference type="PROSITE" id="PS50110">
    <property type="entry name" value="RESPONSE_REGULATORY"/>
    <property type="match status" value="1"/>
</dbReference>
<dbReference type="InterPro" id="IPR000160">
    <property type="entry name" value="GGDEF_dom"/>
</dbReference>
<dbReference type="Gene3D" id="3.40.50.2300">
    <property type="match status" value="1"/>
</dbReference>
<comment type="caution">
    <text evidence="1">The sequence shown here is derived from an EMBL/GenBank/DDBJ whole genome shotgun (WGS) entry which is preliminary data.</text>
</comment>
<sequence>MNVLVVDDDKLDRMQIKRTLSSSNLEVNITEALTVDEGLAAYSEGNFDVVLLDYRMPQRDGIEMIVEIRNEPKESSTAIVMMSSSEDEELAINCIKAGAQDFLIKSEITESRLRRAIQHATTRFELEQQLFKTYQKVKALAETDTLTNLPNRYYFDETLKQAIANNQRNNHKLALLLIDLDNFKLVNDSFGHDVGDLLLKKIVSRIKGCLRGSELFARLGGDEFAITLSSLEYAEHANLVARRIITLMQKPVEIVSTPINATCSIGISLHPDNGVTSEELFKCADIAMYKAKKLGRNQVCFFETEMQYKFQNRLRIESELRTAITNNELEVYYQPIVRPKNGELKGFEALIRWNIDGKIRAPDQFIQIAEESNQISDIGVWIMESVIHQLSLWNTNREKPLRAAINISSSQLYDFELVDKLKEFGSRYSVDLSLIDIELTETVLLENTKVVKEVIIKLTELGCRISLDDFGTGFSSLSHLRHYPISTLKIDRSLMPKSIEDTKNKNIVEGVTSMAKILKLEIVAEGVEEESNMQLCEELGIDFVQGYFISKPIPSSEAEKLFL</sequence>
<dbReference type="SMART" id="SM00267">
    <property type="entry name" value="GGDEF"/>
    <property type="match status" value="1"/>
</dbReference>
<proteinExistence type="predicted"/>
<dbReference type="SUPFAM" id="SSF52172">
    <property type="entry name" value="CheY-like"/>
    <property type="match status" value="1"/>
</dbReference>
<dbReference type="PROSITE" id="PS50887">
    <property type="entry name" value="GGDEF"/>
    <property type="match status" value="1"/>
</dbReference>
<dbReference type="SMART" id="SM00448">
    <property type="entry name" value="REC"/>
    <property type="match status" value="1"/>
</dbReference>
<dbReference type="Gene3D" id="3.20.20.450">
    <property type="entry name" value="EAL domain"/>
    <property type="match status" value="1"/>
</dbReference>
<dbReference type="Gene3D" id="3.30.70.270">
    <property type="match status" value="1"/>
</dbReference>
<reference evidence="1 2" key="1">
    <citation type="submission" date="2024-06" db="EMBL/GenBank/DDBJ databases">
        <authorList>
            <person name="Li F."/>
        </authorList>
    </citation>
    <scope>NUCLEOTIDE SEQUENCE [LARGE SCALE GENOMIC DNA]</scope>
    <source>
        <strain evidence="1 2">GXAS 311</strain>
    </source>
</reference>
<dbReference type="SMART" id="SM00052">
    <property type="entry name" value="EAL"/>
    <property type="match status" value="1"/>
</dbReference>
<dbReference type="CDD" id="cd00156">
    <property type="entry name" value="REC"/>
    <property type="match status" value="1"/>
</dbReference>
<evidence type="ECO:0000313" key="2">
    <source>
        <dbReference type="Proteomes" id="UP001548189"/>
    </source>
</evidence>
<dbReference type="InterPro" id="IPR011006">
    <property type="entry name" value="CheY-like_superfamily"/>
</dbReference>
<dbReference type="SUPFAM" id="SSF141868">
    <property type="entry name" value="EAL domain-like"/>
    <property type="match status" value="1"/>
</dbReference>
<dbReference type="InterPro" id="IPR035919">
    <property type="entry name" value="EAL_sf"/>
</dbReference>
<accession>A0ABV2BQI9</accession>
<dbReference type="Pfam" id="PF00072">
    <property type="entry name" value="Response_reg"/>
    <property type="match status" value="1"/>
</dbReference>
<dbReference type="Pfam" id="PF00563">
    <property type="entry name" value="EAL"/>
    <property type="match status" value="1"/>
</dbReference>